<accession>A0ABQ5JBV8</accession>
<reference evidence="2" key="1">
    <citation type="journal article" date="2022" name="Int. J. Mol. Sci.">
        <title>Draft Genome of Tanacetum Coccineum: Genomic Comparison of Closely Related Tanacetum-Family Plants.</title>
        <authorList>
            <person name="Yamashiro T."/>
            <person name="Shiraishi A."/>
            <person name="Nakayama K."/>
            <person name="Satake H."/>
        </authorList>
    </citation>
    <scope>NUCLEOTIDE SEQUENCE</scope>
</reference>
<protein>
    <submittedName>
        <fullName evidence="2">Uncharacterized protein</fullName>
    </submittedName>
</protein>
<feature type="region of interest" description="Disordered" evidence="1">
    <location>
        <begin position="1"/>
        <end position="39"/>
    </location>
</feature>
<evidence type="ECO:0000313" key="3">
    <source>
        <dbReference type="Proteomes" id="UP001151760"/>
    </source>
</evidence>
<dbReference type="Proteomes" id="UP001151760">
    <property type="component" value="Unassembled WGS sequence"/>
</dbReference>
<evidence type="ECO:0000256" key="1">
    <source>
        <dbReference type="SAM" id="MobiDB-lite"/>
    </source>
</evidence>
<evidence type="ECO:0000313" key="2">
    <source>
        <dbReference type="EMBL" id="GJU10029.1"/>
    </source>
</evidence>
<proteinExistence type="predicted"/>
<sequence>MKDYGENERDDNSFVNLEDGKDNSESVNKNSESKRSGHSKYSVLPRTIGGFLIKSMEEVVEGGPNYGYTWMGASSGLPLRSLNPKENLGLIDEFYVFERSRPRPKGQKRLGKGVVDSWNVAPVNKKNVIRNFMGKLKFLKDRIRSWLFIHRSNSRGEIYFLKEELRSCDEVNNIHVQENCSNAKIKWAIEGDEKCEVFMDGSGKLLSPQEGQDSSCLSPWFGSLINRPLLLGVMAIFRGSSGACRGFLYLLNLSSVGSLMAKVRRSTESSWAIRLGKLLQR</sequence>
<keyword evidence="3" id="KW-1185">Reference proteome</keyword>
<comment type="caution">
    <text evidence="2">The sequence shown here is derived from an EMBL/GenBank/DDBJ whole genome shotgun (WGS) entry which is preliminary data.</text>
</comment>
<dbReference type="EMBL" id="BQNB010021783">
    <property type="protein sequence ID" value="GJU10029.1"/>
    <property type="molecule type" value="Genomic_DNA"/>
</dbReference>
<organism evidence="2 3">
    <name type="scientific">Tanacetum coccineum</name>
    <dbReference type="NCBI Taxonomy" id="301880"/>
    <lineage>
        <taxon>Eukaryota</taxon>
        <taxon>Viridiplantae</taxon>
        <taxon>Streptophyta</taxon>
        <taxon>Embryophyta</taxon>
        <taxon>Tracheophyta</taxon>
        <taxon>Spermatophyta</taxon>
        <taxon>Magnoliopsida</taxon>
        <taxon>eudicotyledons</taxon>
        <taxon>Gunneridae</taxon>
        <taxon>Pentapetalae</taxon>
        <taxon>asterids</taxon>
        <taxon>campanulids</taxon>
        <taxon>Asterales</taxon>
        <taxon>Asteraceae</taxon>
        <taxon>Asteroideae</taxon>
        <taxon>Anthemideae</taxon>
        <taxon>Anthemidinae</taxon>
        <taxon>Tanacetum</taxon>
    </lineage>
</organism>
<reference evidence="2" key="2">
    <citation type="submission" date="2022-01" db="EMBL/GenBank/DDBJ databases">
        <authorList>
            <person name="Yamashiro T."/>
            <person name="Shiraishi A."/>
            <person name="Satake H."/>
            <person name="Nakayama K."/>
        </authorList>
    </citation>
    <scope>NUCLEOTIDE SEQUENCE</scope>
</reference>
<gene>
    <name evidence="2" type="ORF">Tco_1132425</name>
</gene>
<name>A0ABQ5JBV8_9ASTR</name>
<feature type="compositionally biased region" description="Basic and acidic residues" evidence="1">
    <location>
        <begin position="1"/>
        <end position="24"/>
    </location>
</feature>